<sequence length="283" mass="32804">MFNASSELESLIARSVPGCLPEQLSLTPLTGLTGTSWRIDLHHQPRWLAKPRLASQDILGIYRHQEYRTLRRISGAGISPQPVLLTDRWMISSWIEGQILGDRFSHDCGLDGIANSLVRLHRLPPNGFSLNLKQRFERYLHGIDKRRLSPRWLALHQRYLNSSLPRHLKLAPAHLDLHGDNAVLCSNSLMFIDWEYSSDADIAFELAMLFCGNRWNKGLETDLLQRYINAGGYSDGEKLRHQIDNWKPYVEYLILLWFETRWQQTKNQQYLIDCQPIRIGYGI</sequence>
<gene>
    <name evidence="5" type="primary">thiK</name>
    <name evidence="7" type="ORF">CRN84_18685</name>
</gene>
<dbReference type="EC" id="2.7.1.89" evidence="5"/>
<dbReference type="Gene3D" id="3.90.1200.10">
    <property type="match status" value="1"/>
</dbReference>
<keyword evidence="1 5" id="KW-0808">Transferase</keyword>
<dbReference type="GO" id="GO:0019165">
    <property type="term" value="F:thiamine kinase activity"/>
    <property type="evidence" value="ECO:0007669"/>
    <property type="project" value="UniProtKB-UniRule"/>
</dbReference>
<reference evidence="8" key="1">
    <citation type="submission" date="2017-09" db="EMBL/GenBank/DDBJ databases">
        <title>FDA dAtabase for Regulatory Grade micrObial Sequences (FDA-ARGOS): Supporting development and validation of Infectious Disease Dx tests.</title>
        <authorList>
            <person name="Minogue T."/>
            <person name="Wolcott M."/>
            <person name="Wasieloski L."/>
            <person name="Aguilar W."/>
            <person name="Moore D."/>
            <person name="Tallon L."/>
            <person name="Sadzewicz L."/>
            <person name="Ott S."/>
            <person name="Zhao X."/>
            <person name="Nagaraj S."/>
            <person name="Vavikolanu K."/>
            <person name="Aluvathingal J."/>
            <person name="Nadendla S."/>
            <person name="Sichtig H."/>
        </authorList>
    </citation>
    <scope>NUCLEOTIDE SEQUENCE [LARGE SCALE GENOMIC DNA]</scope>
    <source>
        <strain evidence="8">FDAARGOS_387</strain>
    </source>
</reference>
<comment type="catalytic activity">
    <reaction evidence="5">
        <text>thiamine + ATP = thiamine phosphate + ADP + H(+)</text>
        <dbReference type="Rhea" id="RHEA:12012"/>
        <dbReference type="ChEBI" id="CHEBI:15378"/>
        <dbReference type="ChEBI" id="CHEBI:18385"/>
        <dbReference type="ChEBI" id="CHEBI:30616"/>
        <dbReference type="ChEBI" id="CHEBI:37575"/>
        <dbReference type="ChEBI" id="CHEBI:456216"/>
        <dbReference type="EC" id="2.7.1.89"/>
    </reaction>
</comment>
<dbReference type="GO" id="GO:0009229">
    <property type="term" value="P:thiamine diphosphate biosynthetic process"/>
    <property type="evidence" value="ECO:0007669"/>
    <property type="project" value="UniProtKB-UniRule"/>
</dbReference>
<dbReference type="RefSeq" id="WP_029094565.1">
    <property type="nucleotide sequence ID" value="NZ_PDDX01000001.1"/>
</dbReference>
<evidence type="ECO:0000256" key="5">
    <source>
        <dbReference type="HAMAP-Rule" id="MF_01604"/>
    </source>
</evidence>
<dbReference type="InterPro" id="IPR014093">
    <property type="entry name" value="Thiamine_kinase"/>
</dbReference>
<evidence type="ECO:0000256" key="4">
    <source>
        <dbReference type="ARBA" id="ARBA00022840"/>
    </source>
</evidence>
<evidence type="ECO:0000256" key="1">
    <source>
        <dbReference type="ARBA" id="ARBA00022679"/>
    </source>
</evidence>
<evidence type="ECO:0000313" key="7">
    <source>
        <dbReference type="EMBL" id="PHI31222.1"/>
    </source>
</evidence>
<dbReference type="EMBL" id="PDDX01000001">
    <property type="protein sequence ID" value="PHI31222.1"/>
    <property type="molecule type" value="Genomic_DNA"/>
</dbReference>
<evidence type="ECO:0000256" key="3">
    <source>
        <dbReference type="ARBA" id="ARBA00022777"/>
    </source>
</evidence>
<dbReference type="Proteomes" id="UP000224974">
    <property type="component" value="Unassembled WGS sequence"/>
</dbReference>
<evidence type="ECO:0000259" key="6">
    <source>
        <dbReference type="Pfam" id="PF01636"/>
    </source>
</evidence>
<evidence type="ECO:0000256" key="2">
    <source>
        <dbReference type="ARBA" id="ARBA00022741"/>
    </source>
</evidence>
<keyword evidence="8" id="KW-1185">Reference proteome</keyword>
<comment type="function">
    <text evidence="5">Catalyzes the phosphorylation of thiamine to thiamine phosphate.</text>
</comment>
<feature type="domain" description="Aminoglycoside phosphotransferase" evidence="6">
    <location>
        <begin position="64"/>
        <end position="239"/>
    </location>
</feature>
<comment type="pathway">
    <text evidence="5">Cofactor biosynthesis; thiamine diphosphate biosynthesis; thiamine phosphate from thiamine: step 1/1.</text>
</comment>
<dbReference type="Pfam" id="PF01636">
    <property type="entry name" value="APH"/>
    <property type="match status" value="1"/>
</dbReference>
<dbReference type="AlphaFoldDB" id="A0A2C6DSB6"/>
<keyword evidence="3 5" id="KW-0418">Kinase</keyword>
<keyword evidence="2 5" id="KW-0547">Nucleotide-binding</keyword>
<organism evidence="7 8">
    <name type="scientific">Budvicia aquatica</name>
    <dbReference type="NCBI Taxonomy" id="82979"/>
    <lineage>
        <taxon>Bacteria</taxon>
        <taxon>Pseudomonadati</taxon>
        <taxon>Pseudomonadota</taxon>
        <taxon>Gammaproteobacteria</taxon>
        <taxon>Enterobacterales</taxon>
        <taxon>Budviciaceae</taxon>
        <taxon>Budvicia</taxon>
    </lineage>
</organism>
<evidence type="ECO:0000313" key="8">
    <source>
        <dbReference type="Proteomes" id="UP000224974"/>
    </source>
</evidence>
<comment type="caution">
    <text evidence="7">The sequence shown here is derived from an EMBL/GenBank/DDBJ whole genome shotgun (WGS) entry which is preliminary data.</text>
</comment>
<proteinExistence type="inferred from homology"/>
<dbReference type="InterPro" id="IPR002575">
    <property type="entry name" value="Aminoglycoside_PTrfase"/>
</dbReference>
<keyword evidence="4 5" id="KW-0067">ATP-binding</keyword>
<dbReference type="HAMAP" id="MF_01604">
    <property type="entry name" value="Thiamine_kinase"/>
    <property type="match status" value="1"/>
</dbReference>
<dbReference type="STRING" id="1111728.GCA_000427805_01556"/>
<accession>A0A2C6DSB6</accession>
<protein>
    <recommendedName>
        <fullName evidence="5">Thiamine kinase</fullName>
        <ecNumber evidence="5">2.7.1.89</ecNumber>
    </recommendedName>
</protein>
<dbReference type="GO" id="GO:0006772">
    <property type="term" value="P:thiamine metabolic process"/>
    <property type="evidence" value="ECO:0007669"/>
    <property type="project" value="InterPro"/>
</dbReference>
<dbReference type="OrthoDB" id="179763at2"/>
<name>A0A2C6DSB6_9GAMM</name>
<dbReference type="InterPro" id="IPR011009">
    <property type="entry name" value="Kinase-like_dom_sf"/>
</dbReference>
<dbReference type="SUPFAM" id="SSF56112">
    <property type="entry name" value="Protein kinase-like (PK-like)"/>
    <property type="match status" value="1"/>
</dbReference>
<dbReference type="UniPathway" id="UPA00060">
    <property type="reaction ID" value="UER00596"/>
</dbReference>
<comment type="similarity">
    <text evidence="5">Belongs to the thiamine kinase family.</text>
</comment>
<dbReference type="GO" id="GO:0005524">
    <property type="term" value="F:ATP binding"/>
    <property type="evidence" value="ECO:0007669"/>
    <property type="project" value="UniProtKB-KW"/>
</dbReference>